<organism evidence="1 2">
    <name type="scientific">Solanum bulbocastanum</name>
    <name type="common">Wild potato</name>
    <dbReference type="NCBI Taxonomy" id="147425"/>
    <lineage>
        <taxon>Eukaryota</taxon>
        <taxon>Viridiplantae</taxon>
        <taxon>Streptophyta</taxon>
        <taxon>Embryophyta</taxon>
        <taxon>Tracheophyta</taxon>
        <taxon>Spermatophyta</taxon>
        <taxon>Magnoliopsida</taxon>
        <taxon>eudicotyledons</taxon>
        <taxon>Gunneridae</taxon>
        <taxon>Pentapetalae</taxon>
        <taxon>asterids</taxon>
        <taxon>lamiids</taxon>
        <taxon>Solanales</taxon>
        <taxon>Solanaceae</taxon>
        <taxon>Solanoideae</taxon>
        <taxon>Solaneae</taxon>
        <taxon>Solanum</taxon>
    </lineage>
</organism>
<reference evidence="1 2" key="1">
    <citation type="submission" date="2024-02" db="EMBL/GenBank/DDBJ databases">
        <title>de novo genome assembly of Solanum bulbocastanum strain 11H21.</title>
        <authorList>
            <person name="Hosaka A.J."/>
        </authorList>
    </citation>
    <scope>NUCLEOTIDE SEQUENCE [LARGE SCALE GENOMIC DNA]</scope>
    <source>
        <tissue evidence="1">Young leaves</tissue>
    </source>
</reference>
<sequence>MKSTMRYTFVAPGSLGRDEDEDEDLNPWVRKGICQLRIYFLNLIILLNITSKKLKQVRYIYFLS</sequence>
<dbReference type="Proteomes" id="UP001371456">
    <property type="component" value="Unassembled WGS sequence"/>
</dbReference>
<name>A0AAN8TC12_SOLBU</name>
<gene>
    <name evidence="1" type="ORF">RDI58_017850</name>
</gene>
<accession>A0AAN8TC12</accession>
<dbReference type="AlphaFoldDB" id="A0AAN8TC12"/>
<protein>
    <submittedName>
        <fullName evidence="1">Uncharacterized protein</fullName>
    </submittedName>
</protein>
<evidence type="ECO:0000313" key="2">
    <source>
        <dbReference type="Proteomes" id="UP001371456"/>
    </source>
</evidence>
<keyword evidence="2" id="KW-1185">Reference proteome</keyword>
<comment type="caution">
    <text evidence="1">The sequence shown here is derived from an EMBL/GenBank/DDBJ whole genome shotgun (WGS) entry which is preliminary data.</text>
</comment>
<evidence type="ECO:0000313" key="1">
    <source>
        <dbReference type="EMBL" id="KAK6784395.1"/>
    </source>
</evidence>
<proteinExistence type="predicted"/>
<dbReference type="EMBL" id="JBANQN010000007">
    <property type="protein sequence ID" value="KAK6784395.1"/>
    <property type="molecule type" value="Genomic_DNA"/>
</dbReference>